<dbReference type="OrthoDB" id="603589at2"/>
<keyword evidence="5 7" id="KW-0472">Membrane</keyword>
<feature type="domain" description="Secretin/TonB short N-terminal" evidence="8">
    <location>
        <begin position="71"/>
        <end position="122"/>
    </location>
</feature>
<dbReference type="InterPro" id="IPR008969">
    <property type="entry name" value="CarboxyPept-like_regulatory"/>
</dbReference>
<dbReference type="InterPro" id="IPR039426">
    <property type="entry name" value="TonB-dep_rcpt-like"/>
</dbReference>
<evidence type="ECO:0000256" key="4">
    <source>
        <dbReference type="ARBA" id="ARBA00022692"/>
    </source>
</evidence>
<gene>
    <name evidence="9" type="ORF">DCO56_09925</name>
</gene>
<reference evidence="9 10" key="1">
    <citation type="submission" date="2018-04" db="EMBL/GenBank/DDBJ databases">
        <title>Sphingobacterium sp. M46 Genome.</title>
        <authorList>
            <person name="Cheng J."/>
            <person name="Li Y."/>
        </authorList>
    </citation>
    <scope>NUCLEOTIDE SEQUENCE [LARGE SCALE GENOMIC DNA]</scope>
    <source>
        <strain evidence="9 10">M46</strain>
    </source>
</reference>
<evidence type="ECO:0000256" key="7">
    <source>
        <dbReference type="PROSITE-ProRule" id="PRU01360"/>
    </source>
</evidence>
<dbReference type="PROSITE" id="PS52016">
    <property type="entry name" value="TONB_DEPENDENT_REC_3"/>
    <property type="match status" value="1"/>
</dbReference>
<comment type="similarity">
    <text evidence="7">Belongs to the TonB-dependent receptor family.</text>
</comment>
<dbReference type="AlphaFoldDB" id="A0A363NWX2"/>
<keyword evidence="10" id="KW-1185">Reference proteome</keyword>
<evidence type="ECO:0000256" key="6">
    <source>
        <dbReference type="ARBA" id="ARBA00023237"/>
    </source>
</evidence>
<keyword evidence="6 7" id="KW-0998">Cell outer membrane</keyword>
<dbReference type="InterPro" id="IPR011662">
    <property type="entry name" value="Secretin/TonB_short_N"/>
</dbReference>
<dbReference type="InterPro" id="IPR012910">
    <property type="entry name" value="Plug_dom"/>
</dbReference>
<dbReference type="InterPro" id="IPR037066">
    <property type="entry name" value="Plug_dom_sf"/>
</dbReference>
<dbReference type="FunFam" id="2.170.130.10:FF:000003">
    <property type="entry name" value="SusC/RagA family TonB-linked outer membrane protein"/>
    <property type="match status" value="1"/>
</dbReference>
<dbReference type="InterPro" id="IPR023996">
    <property type="entry name" value="TonB-dep_OMP_SusC/RagA"/>
</dbReference>
<dbReference type="GO" id="GO:0009279">
    <property type="term" value="C:cell outer membrane"/>
    <property type="evidence" value="ECO:0007669"/>
    <property type="project" value="UniProtKB-SubCell"/>
</dbReference>
<evidence type="ECO:0000313" key="9">
    <source>
        <dbReference type="EMBL" id="PUV25240.1"/>
    </source>
</evidence>
<dbReference type="NCBIfam" id="TIGR04056">
    <property type="entry name" value="OMP_RagA_SusC"/>
    <property type="match status" value="1"/>
</dbReference>
<comment type="caution">
    <text evidence="9">The sequence shown here is derived from an EMBL/GenBank/DDBJ whole genome shotgun (WGS) entry which is preliminary data.</text>
</comment>
<keyword evidence="3 7" id="KW-1134">Transmembrane beta strand</keyword>
<name>A0A363NWX2_9SPHI</name>
<dbReference type="Gene3D" id="2.170.130.10">
    <property type="entry name" value="TonB-dependent receptor, plug domain"/>
    <property type="match status" value="1"/>
</dbReference>
<dbReference type="SMART" id="SM00965">
    <property type="entry name" value="STN"/>
    <property type="match status" value="1"/>
</dbReference>
<evidence type="ECO:0000256" key="3">
    <source>
        <dbReference type="ARBA" id="ARBA00022452"/>
    </source>
</evidence>
<dbReference type="Gene3D" id="3.55.50.30">
    <property type="match status" value="1"/>
</dbReference>
<dbReference type="Pfam" id="PF07660">
    <property type="entry name" value="STN"/>
    <property type="match status" value="1"/>
</dbReference>
<evidence type="ECO:0000259" key="8">
    <source>
        <dbReference type="SMART" id="SM00965"/>
    </source>
</evidence>
<dbReference type="NCBIfam" id="TIGR04057">
    <property type="entry name" value="SusC_RagA_signa"/>
    <property type="match status" value="1"/>
</dbReference>
<comment type="subcellular location">
    <subcellularLocation>
        <location evidence="1 7">Cell outer membrane</location>
        <topology evidence="1 7">Multi-pass membrane protein</topology>
    </subcellularLocation>
</comment>
<evidence type="ECO:0000256" key="1">
    <source>
        <dbReference type="ARBA" id="ARBA00004571"/>
    </source>
</evidence>
<keyword evidence="4 7" id="KW-0812">Transmembrane</keyword>
<dbReference type="SUPFAM" id="SSF49464">
    <property type="entry name" value="Carboxypeptidase regulatory domain-like"/>
    <property type="match status" value="1"/>
</dbReference>
<sequence>MEFKYIWQNLFVRWRSHMLFKTLLTMKLTVFLVIMGTLSAASKGLAQKVSLKLNNSTMENALGAIKAQTGFRFIYKEATLRKASSVNINLTKVPLELALKQLLQNQPLDYQMYEGTVVIVPKPTKKNPSPGTVSSTIQREVQVTGTVKDSLGTILPGVSIYLKSKPSVGTTTDLNGNYILKVPATEVLVLKMVGYRTEEAPIAGRTKIDIILEQSSAYVDEVVVTAFGQKTLRESVVGAVTTVSPKELRTGSSNLTTALQGRVAGMISFQRSGEPGLDNADFFIRGVGSFGVNNSPLILVDNMEVTANDLARIPVDDIESFSVLKDAAAAAVYGSRGANGVLLVTTKMGKEGPARLNFRVDQRLSAPTEKVKIANPVTWMKMQNEAYMTRDPLTERRNLYSPEKIVRTEIGDDPYAYPAVDWLGMLIKEKTNTQNYNLTITGGSQIAQYNISGNMTRDFGLIKVDPLNNFNNNVDFKVYNLRSNININVTKSTTLAVRALANLQDYSGPIVGGADAFRYALRSNPVLFQPVYRPGVEQSYIRHPMFGNAEDGRYLNSYAEVVKGYQNYKRSNIVLSVELNQKLDFLTEGLRYRGMLNVTRNSYFAENRQYKPFYYEFMGYDASNSPYYNPLNPEQGTEYLDYSPADRTNAAIFRLENQILYDRTFGKHALSGMFLTAIQDRVEPDTRTPSLLNTLPYRNVSYSGRFTYSFDKRYSAEFNFGYNGSERFADKHRWGFFPSAGLAWNVQNESFMEPYRDVVSLLKLRATHGLVGNDVISATSSRFFYLSDVELNSGNQSYTWGMPGETRRTINGIDIRQYQNNDITWEISRQSNLGLELGLFKSSFKLTVDYFNQKRSNIVQTRASIPSTAGYSANILANVGKYSSRGVDAEMNYSKSVNSDLWFQARGTFTYATGKYVNYEEPQYEYPYLSRIGLSATQQRGYVAERLFIDDDEVRNSPAQTFSEQVLGGDIKYLDINKDGVINSNDMVPIGLPTTPEINYGFGLSTGYKRLDFSFFFAGMAQTSLFINPIYTGSAPFGSVTAPNAVLQVWADSYWSEGDQNPYALWPRLSSTPMANNTQTSTFWMRNGNVFRLKQVELGFELKPEVAKRYKFQRFRVYASATNLLKFSSFKMWDPELGGNGLGYPLQRVFNLGINASF</sequence>
<dbReference type="SUPFAM" id="SSF56935">
    <property type="entry name" value="Porins"/>
    <property type="match status" value="1"/>
</dbReference>
<dbReference type="InterPro" id="IPR036942">
    <property type="entry name" value="Beta-barrel_TonB_sf"/>
</dbReference>
<dbReference type="Pfam" id="PF07715">
    <property type="entry name" value="Plug"/>
    <property type="match status" value="1"/>
</dbReference>
<organism evidence="9 10">
    <name type="scientific">Sphingobacterium athyrii</name>
    <dbReference type="NCBI Taxonomy" id="2152717"/>
    <lineage>
        <taxon>Bacteria</taxon>
        <taxon>Pseudomonadati</taxon>
        <taxon>Bacteroidota</taxon>
        <taxon>Sphingobacteriia</taxon>
        <taxon>Sphingobacteriales</taxon>
        <taxon>Sphingobacteriaceae</taxon>
        <taxon>Sphingobacterium</taxon>
    </lineage>
</organism>
<evidence type="ECO:0000256" key="5">
    <source>
        <dbReference type="ARBA" id="ARBA00023136"/>
    </source>
</evidence>
<dbReference type="Gene3D" id="2.40.170.20">
    <property type="entry name" value="TonB-dependent receptor, beta-barrel domain"/>
    <property type="match status" value="1"/>
</dbReference>
<dbReference type="Proteomes" id="UP000250831">
    <property type="component" value="Unassembled WGS sequence"/>
</dbReference>
<accession>A0A363NWX2</accession>
<dbReference type="InterPro" id="IPR018247">
    <property type="entry name" value="EF_Hand_1_Ca_BS"/>
</dbReference>
<keyword evidence="9" id="KW-0675">Receptor</keyword>
<dbReference type="Gene3D" id="2.60.40.1120">
    <property type="entry name" value="Carboxypeptidase-like, regulatory domain"/>
    <property type="match status" value="1"/>
</dbReference>
<dbReference type="Pfam" id="PF13715">
    <property type="entry name" value="CarbopepD_reg_2"/>
    <property type="match status" value="1"/>
</dbReference>
<keyword evidence="2 7" id="KW-0813">Transport</keyword>
<proteinExistence type="inferred from homology"/>
<evidence type="ECO:0000313" key="10">
    <source>
        <dbReference type="Proteomes" id="UP000250831"/>
    </source>
</evidence>
<protein>
    <submittedName>
        <fullName evidence="9">TonB-dependent receptor</fullName>
    </submittedName>
</protein>
<evidence type="ECO:0000256" key="2">
    <source>
        <dbReference type="ARBA" id="ARBA00022448"/>
    </source>
</evidence>
<dbReference type="InterPro" id="IPR023997">
    <property type="entry name" value="TonB-dep_OMP_SusC/RagA_CS"/>
</dbReference>
<dbReference type="PROSITE" id="PS00018">
    <property type="entry name" value="EF_HAND_1"/>
    <property type="match status" value="1"/>
</dbReference>
<dbReference type="EMBL" id="QCXX01000002">
    <property type="protein sequence ID" value="PUV25240.1"/>
    <property type="molecule type" value="Genomic_DNA"/>
</dbReference>